<dbReference type="InterPro" id="IPR007312">
    <property type="entry name" value="Phosphoesterase"/>
</dbReference>
<dbReference type="EC" id="3.1.4.3" evidence="2"/>
<dbReference type="Gene3D" id="3.40.720.10">
    <property type="entry name" value="Alkaline Phosphatase, subunit A"/>
    <property type="match status" value="2"/>
</dbReference>
<organism evidence="2 3">
    <name type="scientific">Paraburkholderia humisilvae</name>
    <dbReference type="NCBI Taxonomy" id="627669"/>
    <lineage>
        <taxon>Bacteria</taxon>
        <taxon>Pseudomonadati</taxon>
        <taxon>Pseudomonadota</taxon>
        <taxon>Betaproteobacteria</taxon>
        <taxon>Burkholderiales</taxon>
        <taxon>Burkholderiaceae</taxon>
        <taxon>Paraburkholderia</taxon>
    </lineage>
</organism>
<dbReference type="Pfam" id="PF04185">
    <property type="entry name" value="Phosphoesterase"/>
    <property type="match status" value="1"/>
</dbReference>
<keyword evidence="3" id="KW-1185">Reference proteome</keyword>
<dbReference type="GO" id="GO:0009395">
    <property type="term" value="P:phospholipid catabolic process"/>
    <property type="evidence" value="ECO:0007669"/>
    <property type="project" value="TreeGrafter"/>
</dbReference>
<dbReference type="PANTHER" id="PTHR31956:SF2">
    <property type="entry name" value="NON-SPECIFIC PHOSPHOLIPASE C6"/>
    <property type="match status" value="1"/>
</dbReference>
<dbReference type="GO" id="GO:0034480">
    <property type="term" value="F:phosphatidylcholine phospholipase C activity"/>
    <property type="evidence" value="ECO:0007669"/>
    <property type="project" value="UniProtKB-EC"/>
</dbReference>
<evidence type="ECO:0000256" key="1">
    <source>
        <dbReference type="ARBA" id="ARBA00022801"/>
    </source>
</evidence>
<dbReference type="PANTHER" id="PTHR31956">
    <property type="entry name" value="NON-SPECIFIC PHOSPHOLIPASE C4-RELATED"/>
    <property type="match status" value="1"/>
</dbReference>
<name>A0A6J5ESI4_9BURK</name>
<dbReference type="RefSeq" id="WP_175230057.1">
    <property type="nucleotide sequence ID" value="NZ_CADIKH010000036.1"/>
</dbReference>
<dbReference type="InterPro" id="IPR017850">
    <property type="entry name" value="Alkaline_phosphatase_core_sf"/>
</dbReference>
<protein>
    <submittedName>
        <fullName evidence="2">Phospholipase C 3</fullName>
        <ecNumber evidence="2">3.1.4.3</ecNumber>
    </submittedName>
</protein>
<dbReference type="SUPFAM" id="SSF53649">
    <property type="entry name" value="Alkaline phosphatase-like"/>
    <property type="match status" value="1"/>
</dbReference>
<dbReference type="AlphaFoldDB" id="A0A6J5ESI4"/>
<keyword evidence="1 2" id="KW-0378">Hydrolase</keyword>
<proteinExistence type="predicted"/>
<reference evidence="2 3" key="1">
    <citation type="submission" date="2020-04" db="EMBL/GenBank/DDBJ databases">
        <authorList>
            <person name="De Canck E."/>
        </authorList>
    </citation>
    <scope>NUCLEOTIDE SEQUENCE [LARGE SCALE GENOMIC DNA]</scope>
    <source>
        <strain evidence="2 3">LMG 29542</strain>
    </source>
</reference>
<dbReference type="Proteomes" id="UP000494363">
    <property type="component" value="Unassembled WGS sequence"/>
</dbReference>
<accession>A0A6J5ESI4</accession>
<gene>
    <name evidence="2" type="primary">plcC</name>
    <name evidence="2" type="ORF">LMG29542_05790</name>
</gene>
<evidence type="ECO:0000313" key="3">
    <source>
        <dbReference type="Proteomes" id="UP000494363"/>
    </source>
</evidence>
<dbReference type="EMBL" id="CADIKH010000036">
    <property type="protein sequence ID" value="CAB3768166.1"/>
    <property type="molecule type" value="Genomic_DNA"/>
</dbReference>
<evidence type="ECO:0000313" key="2">
    <source>
        <dbReference type="EMBL" id="CAB3768166.1"/>
    </source>
</evidence>
<sequence length="413" mass="44794">MSANATDLSAPASIQHVFVLMLENRSFDHLFALSGIPGIVAATPANTNTYGDTVYPFGGDAPEQLPTDPGHEFSDAVEQLCGAGVQFQKGQPFPPVDNSGFAANYATSLTEGPLPPQQDVGDVMRGIDTRTQAPMLYTLATEFVLCDGWRSSMPGPTWPNRYFLHGASSAGLDHTPTHAEMLEWESVDGFTFPKGSIFDALGEGHYLFYQDESGSLSGRIPQVTSIRNIHFFDVDDLSHFEADLAQGYSARYTFIEPNYGDIVHQTYEDGSSQHPKDGVARGDQLAARVYNAIRQSPLWNSSLLVILHDEHGGLYDSARPGSAPAPNDGASAELNASGFGFDVYGVRVPAIVVSPWVARGVVDHTVYDHSSVLATLERLFDIAPLTERDRRANDLLPLLTATCRTDCPQRIGT</sequence>